<comment type="caution">
    <text evidence="9">The sequence shown here is derived from an EMBL/GenBank/DDBJ whole genome shotgun (WGS) entry which is preliminary data.</text>
</comment>
<dbReference type="GO" id="GO:0007165">
    <property type="term" value="P:signal transduction"/>
    <property type="evidence" value="ECO:0007669"/>
    <property type="project" value="TreeGrafter"/>
</dbReference>
<dbReference type="Pfam" id="PF00069">
    <property type="entry name" value="Pkinase"/>
    <property type="match status" value="1"/>
</dbReference>
<evidence type="ECO:0000313" key="10">
    <source>
        <dbReference type="Proteomes" id="UP001457282"/>
    </source>
</evidence>
<protein>
    <recommendedName>
        <fullName evidence="8">Protein kinase domain-containing protein</fullName>
    </recommendedName>
</protein>
<dbReference type="PANTHER" id="PTHR43895:SF28">
    <property type="entry name" value="CBL-INTERACTING SERINE_THREONINE-PROTEIN KINASE 15"/>
    <property type="match status" value="1"/>
</dbReference>
<gene>
    <name evidence="9" type="ORF">M0R45_037644</name>
</gene>
<keyword evidence="2" id="KW-0808">Transferase</keyword>
<proteinExistence type="inferred from homology"/>
<dbReference type="SMART" id="SM00220">
    <property type="entry name" value="S_TKc"/>
    <property type="match status" value="1"/>
</dbReference>
<evidence type="ECO:0000256" key="7">
    <source>
        <dbReference type="RuleBase" id="RU000304"/>
    </source>
</evidence>
<evidence type="ECO:0000313" key="9">
    <source>
        <dbReference type="EMBL" id="KAK9913838.1"/>
    </source>
</evidence>
<evidence type="ECO:0000256" key="3">
    <source>
        <dbReference type="ARBA" id="ARBA00022741"/>
    </source>
</evidence>
<dbReference type="InterPro" id="IPR000719">
    <property type="entry name" value="Prot_kinase_dom"/>
</dbReference>
<evidence type="ECO:0000256" key="2">
    <source>
        <dbReference type="ARBA" id="ARBA00022679"/>
    </source>
</evidence>
<dbReference type="Gene3D" id="1.10.510.10">
    <property type="entry name" value="Transferase(Phosphotransferase) domain 1"/>
    <property type="match status" value="1"/>
</dbReference>
<dbReference type="GO" id="GO:0004674">
    <property type="term" value="F:protein serine/threonine kinase activity"/>
    <property type="evidence" value="ECO:0007669"/>
    <property type="project" value="UniProtKB-KW"/>
</dbReference>
<evidence type="ECO:0000259" key="8">
    <source>
        <dbReference type="PROSITE" id="PS50011"/>
    </source>
</evidence>
<dbReference type="PANTHER" id="PTHR43895">
    <property type="entry name" value="CALCIUM/CALMODULIN-DEPENDENT PROTEIN KINASE KINASE-RELATED"/>
    <property type="match status" value="1"/>
</dbReference>
<dbReference type="EMBL" id="JBEDUW010000007">
    <property type="protein sequence ID" value="KAK9913838.1"/>
    <property type="molecule type" value="Genomic_DNA"/>
</dbReference>
<keyword evidence="10" id="KW-1185">Reference proteome</keyword>
<dbReference type="AlphaFoldDB" id="A0AAW1W4Q9"/>
<keyword evidence="5 6" id="KW-0067">ATP-binding</keyword>
<feature type="binding site" evidence="6">
    <location>
        <position position="41"/>
    </location>
    <ligand>
        <name>ATP</name>
        <dbReference type="ChEBI" id="CHEBI:30616"/>
    </ligand>
</feature>
<keyword evidence="1 7" id="KW-0723">Serine/threonine-protein kinase</keyword>
<keyword evidence="3 6" id="KW-0547">Nucleotide-binding</keyword>
<dbReference type="PROSITE" id="PS00107">
    <property type="entry name" value="PROTEIN_KINASE_ATP"/>
    <property type="match status" value="1"/>
</dbReference>
<dbReference type="PROSITE" id="PS00108">
    <property type="entry name" value="PROTEIN_KINASE_ST"/>
    <property type="match status" value="1"/>
</dbReference>
<dbReference type="FunFam" id="3.30.200.20:FF:000042">
    <property type="entry name" value="Aurora kinase A"/>
    <property type="match status" value="1"/>
</dbReference>
<dbReference type="SUPFAM" id="SSF56112">
    <property type="entry name" value="Protein kinase-like (PK-like)"/>
    <property type="match status" value="1"/>
</dbReference>
<dbReference type="FunFam" id="1.10.510.10:FF:000956">
    <property type="entry name" value="CAMK family protein kinase"/>
    <property type="match status" value="1"/>
</dbReference>
<organism evidence="9 10">
    <name type="scientific">Rubus argutus</name>
    <name type="common">Southern blackberry</name>
    <dbReference type="NCBI Taxonomy" id="59490"/>
    <lineage>
        <taxon>Eukaryota</taxon>
        <taxon>Viridiplantae</taxon>
        <taxon>Streptophyta</taxon>
        <taxon>Embryophyta</taxon>
        <taxon>Tracheophyta</taxon>
        <taxon>Spermatophyta</taxon>
        <taxon>Magnoliopsida</taxon>
        <taxon>eudicotyledons</taxon>
        <taxon>Gunneridae</taxon>
        <taxon>Pentapetalae</taxon>
        <taxon>rosids</taxon>
        <taxon>fabids</taxon>
        <taxon>Rosales</taxon>
        <taxon>Rosaceae</taxon>
        <taxon>Rosoideae</taxon>
        <taxon>Rosoideae incertae sedis</taxon>
        <taxon>Rubus</taxon>
    </lineage>
</organism>
<evidence type="ECO:0000256" key="6">
    <source>
        <dbReference type="PROSITE-ProRule" id="PRU10141"/>
    </source>
</evidence>
<dbReference type="InterPro" id="IPR011009">
    <property type="entry name" value="Kinase-like_dom_sf"/>
</dbReference>
<dbReference type="InterPro" id="IPR008271">
    <property type="entry name" value="Ser/Thr_kinase_AS"/>
</dbReference>
<evidence type="ECO:0000256" key="4">
    <source>
        <dbReference type="ARBA" id="ARBA00022777"/>
    </source>
</evidence>
<reference evidence="9 10" key="1">
    <citation type="journal article" date="2023" name="G3 (Bethesda)">
        <title>A chromosome-length genome assembly and annotation of blackberry (Rubus argutus, cv. 'Hillquist').</title>
        <authorList>
            <person name="Bruna T."/>
            <person name="Aryal R."/>
            <person name="Dudchenko O."/>
            <person name="Sargent D.J."/>
            <person name="Mead D."/>
            <person name="Buti M."/>
            <person name="Cavallini A."/>
            <person name="Hytonen T."/>
            <person name="Andres J."/>
            <person name="Pham M."/>
            <person name="Weisz D."/>
            <person name="Mascagni F."/>
            <person name="Usai G."/>
            <person name="Natali L."/>
            <person name="Bassil N."/>
            <person name="Fernandez G.E."/>
            <person name="Lomsadze A."/>
            <person name="Armour M."/>
            <person name="Olukolu B."/>
            <person name="Poorten T."/>
            <person name="Britton C."/>
            <person name="Davik J."/>
            <person name="Ashrafi H."/>
            <person name="Aiden E.L."/>
            <person name="Borodovsky M."/>
            <person name="Worthington M."/>
        </authorList>
    </citation>
    <scope>NUCLEOTIDE SEQUENCE [LARGE SCALE GENOMIC DNA]</scope>
    <source>
        <strain evidence="9">PI 553951</strain>
    </source>
</reference>
<dbReference type="PROSITE" id="PS50011">
    <property type="entry name" value="PROTEIN_KINASE_DOM"/>
    <property type="match status" value="1"/>
</dbReference>
<sequence>MEKKGAVLMEKYEVDKFLGQGAFAKVFRARNLETKKRVAIKVISREKVVKDGLVNQIKREITVMRMLKHPNIVQLYEVIPSRNKIYLVMEYAKGGELFRKILKGKLEEEVARNYFQQLITAVDFCHRRGVYHRDLKPENLLLDENGVLKVSDFGLSALAESKRQDGLLHTSCGTPCYTAPEVLCRKAYDGVKADIWSCGVILFALLAGELPFYDPNQTLMCRKICAAEYICPSWFPDEVKSLLSGILNPDPDKRILISEVMETCWSRDGLNYITTITEVELDADVGFDDRVNSENKELVDITSLSSGLDLSGLFKHCLVRIVSACSSSKLPTTV</sequence>
<feature type="domain" description="Protein kinase" evidence="8">
    <location>
        <begin position="12"/>
        <end position="273"/>
    </location>
</feature>
<dbReference type="InterPro" id="IPR017441">
    <property type="entry name" value="Protein_kinase_ATP_BS"/>
</dbReference>
<evidence type="ECO:0000256" key="5">
    <source>
        <dbReference type="ARBA" id="ARBA00022840"/>
    </source>
</evidence>
<dbReference type="Proteomes" id="UP001457282">
    <property type="component" value="Unassembled WGS sequence"/>
</dbReference>
<accession>A0AAW1W4Q9</accession>
<evidence type="ECO:0000256" key="1">
    <source>
        <dbReference type="ARBA" id="ARBA00022527"/>
    </source>
</evidence>
<name>A0AAW1W4Q9_RUBAR</name>
<comment type="similarity">
    <text evidence="7">Belongs to the protein kinase superfamily.</text>
</comment>
<keyword evidence="4" id="KW-0418">Kinase</keyword>
<dbReference type="GO" id="GO:0005524">
    <property type="term" value="F:ATP binding"/>
    <property type="evidence" value="ECO:0007669"/>
    <property type="project" value="UniProtKB-UniRule"/>
</dbReference>